<reference evidence="1 2" key="1">
    <citation type="submission" date="2019-05" db="EMBL/GenBank/DDBJ databases">
        <authorList>
            <person name="Pope W.H."/>
            <person name="Garlena R.A."/>
            <person name="Russell D.A."/>
            <person name="Jacobs-Sera D."/>
            <person name="Hatfull G.F."/>
        </authorList>
    </citation>
    <scope>NUCLEOTIDE SEQUENCE [LARGE SCALE GENOMIC DNA]</scope>
</reference>
<keyword evidence="2" id="KW-1185">Reference proteome</keyword>
<organism evidence="1 2">
    <name type="scientific">Gordonia phage Pupper</name>
    <dbReference type="NCBI Taxonomy" id="2571249"/>
    <lineage>
        <taxon>Viruses</taxon>
        <taxon>Duplodnaviria</taxon>
        <taxon>Heunggongvirae</taxon>
        <taxon>Uroviricota</taxon>
        <taxon>Caudoviricetes</taxon>
        <taxon>Puppervirus</taxon>
        <taxon>Puppervirus Pupper</taxon>
    </lineage>
</organism>
<evidence type="ECO:0000313" key="1">
    <source>
        <dbReference type="EMBL" id="QDF18591.1"/>
    </source>
</evidence>
<dbReference type="Proteomes" id="UP000318375">
    <property type="component" value="Segment"/>
</dbReference>
<sequence length="200" mass="21963">MYTMTAPTITEGRKSLRELRQSDATLFAQNNTATKISCNTDSLTFGLEPKGKDDSIRIMPKECLDQPGFQRLWMRGAISISDSPDMENRMALMMSGQNVNTAMVTTFDKHGNEIEVEAKLGESNASRDLSVPTDAEGNPVNQVCIISGKPVFQTQAEIDGGEPPLHPDVAHRRSEIVSTPQADGSWDHRLAITTETQRGI</sequence>
<dbReference type="EMBL" id="MK977695">
    <property type="protein sequence ID" value="QDF18591.1"/>
    <property type="molecule type" value="Genomic_DNA"/>
</dbReference>
<dbReference type="RefSeq" id="YP_010058893.1">
    <property type="nucleotide sequence ID" value="NC_054723.1"/>
</dbReference>
<proteinExistence type="predicted"/>
<dbReference type="GeneID" id="64766124"/>
<accession>A0A4Y6EMF3</accession>
<evidence type="ECO:0000313" key="2">
    <source>
        <dbReference type="Proteomes" id="UP000318375"/>
    </source>
</evidence>
<name>A0A4Y6EMF3_9CAUD</name>
<protein>
    <submittedName>
        <fullName evidence="1">Uncharacterized protein</fullName>
    </submittedName>
</protein>
<gene>
    <name evidence="1" type="primary">105</name>
    <name evidence="1" type="ORF">SEA_PUPPER_105</name>
</gene>
<dbReference type="KEGG" id="vg:64766124"/>